<evidence type="ECO:0000313" key="2">
    <source>
        <dbReference type="Proteomes" id="UP000326570"/>
    </source>
</evidence>
<evidence type="ECO:0008006" key="3">
    <source>
        <dbReference type="Google" id="ProtNLM"/>
    </source>
</evidence>
<dbReference type="EMBL" id="VTWT01000007">
    <property type="protein sequence ID" value="KAA9331947.1"/>
    <property type="molecule type" value="Genomic_DNA"/>
</dbReference>
<protein>
    <recommendedName>
        <fullName evidence="3">T9SS type A sorting domain-containing protein</fullName>
    </recommendedName>
</protein>
<proteinExistence type="predicted"/>
<sequence>MKLRPNGDTIFTKIIGNTGNFEIGYAAAPTQDGGIAVAGAYVANVPNTKRQGQVLKLDSLLNLQWELKVMPNGGNYEWGCEFFAIQPTVSGDYVVAGQHFLTTFAQSYVARISPPATGGGNASINWSQSFVRGGFREMLYEQNGTALLSGTSGPNAQILAVKIDNLGQPYRPDFCATPPQANFTTQLRPDSLILLGGSASKSGLRYGVISKWEYQFGDGSRFITYRAAETKRVAHHYVMPPQLLYGRPVKLIVTNNLFCTDTLTLYPFGGGPTGISEATLQQVEVKLYPQPMLQRATLELKNYRGKDKLQLEFTDLLGRKVTVPHRQEKPGQWHLEKGNLSKGIYLYRVFSPSKVVAQGKLAVH</sequence>
<dbReference type="RefSeq" id="WP_150904556.1">
    <property type="nucleotide sequence ID" value="NZ_VTWT01000007.1"/>
</dbReference>
<dbReference type="InterPro" id="IPR013783">
    <property type="entry name" value="Ig-like_fold"/>
</dbReference>
<name>A0A5N1IPZ9_9BACT</name>
<accession>A0A5N1IPZ9</accession>
<dbReference type="Gene3D" id="2.60.40.10">
    <property type="entry name" value="Immunoglobulins"/>
    <property type="match status" value="1"/>
</dbReference>
<dbReference type="AlphaFoldDB" id="A0A5N1IPZ9"/>
<reference evidence="1 2" key="1">
    <citation type="submission" date="2019-09" db="EMBL/GenBank/DDBJ databases">
        <title>Genome sequence of Adhaeribacter sp. M2.</title>
        <authorList>
            <person name="Srinivasan S."/>
        </authorList>
    </citation>
    <scope>NUCLEOTIDE SEQUENCE [LARGE SCALE GENOMIC DNA]</scope>
    <source>
        <strain evidence="1 2">M2</strain>
    </source>
</reference>
<dbReference type="Proteomes" id="UP000326570">
    <property type="component" value="Unassembled WGS sequence"/>
</dbReference>
<organism evidence="1 2">
    <name type="scientific">Adhaeribacter soli</name>
    <dbReference type="NCBI Taxonomy" id="2607655"/>
    <lineage>
        <taxon>Bacteria</taxon>
        <taxon>Pseudomonadati</taxon>
        <taxon>Bacteroidota</taxon>
        <taxon>Cytophagia</taxon>
        <taxon>Cytophagales</taxon>
        <taxon>Hymenobacteraceae</taxon>
        <taxon>Adhaeribacter</taxon>
    </lineage>
</organism>
<comment type="caution">
    <text evidence="1">The sequence shown here is derived from an EMBL/GenBank/DDBJ whole genome shotgun (WGS) entry which is preliminary data.</text>
</comment>
<evidence type="ECO:0000313" key="1">
    <source>
        <dbReference type="EMBL" id="KAA9331947.1"/>
    </source>
</evidence>
<gene>
    <name evidence="1" type="ORF">F0P94_14215</name>
</gene>
<keyword evidence="2" id="KW-1185">Reference proteome</keyword>